<dbReference type="eggNOG" id="COG0491">
    <property type="taxonomic scope" value="Bacteria"/>
</dbReference>
<sequence>MNKRTWWVGLLLTLGIMSSAWSAEVEFRQVTPGVYAYVGPLTDRTPENLGLNNNIGLIDTAEGWVLVDSSAGDLAAKALEKAAQNIKPQPVVAVVNLGSQDHRWLGNDYFARQGAKIYAYQGTVATQKKMFTQLQASVARKVPALKGMKMKTADVVLQKKQNSFSLGGVSMQLNFYGDAHFPGDAVLWLPKQKILFTGDVVYVDRMLGVHPWSKVVSWNAAYKAMRALPATVIVPGHGRVTTWSQADAETGNYLAKLVQTMTEEAENFSGVGAAVSANQDWPAFKHLKHYDAWHKRNLNRTYLQIEASL</sequence>
<feature type="signal peptide" evidence="2">
    <location>
        <begin position="1"/>
        <end position="22"/>
    </location>
</feature>
<dbReference type="Gene3D" id="3.60.15.10">
    <property type="entry name" value="Ribonuclease Z/Hydroxyacylglutathione hydrolase-like"/>
    <property type="match status" value="1"/>
</dbReference>
<accession>Q31EG2</accession>
<proteinExistence type="inferred from homology"/>
<evidence type="ECO:0000256" key="2">
    <source>
        <dbReference type="SAM" id="SignalP"/>
    </source>
</evidence>
<dbReference type="HOGENOM" id="CLU_056342_0_1_6"/>
<keyword evidence="2" id="KW-0732">Signal</keyword>
<evidence type="ECO:0000256" key="1">
    <source>
        <dbReference type="ARBA" id="ARBA00005250"/>
    </source>
</evidence>
<evidence type="ECO:0000313" key="4">
    <source>
        <dbReference type="EMBL" id="ABB42461.1"/>
    </source>
</evidence>
<dbReference type="CDD" id="cd16282">
    <property type="entry name" value="metallo-hydrolase-like_MBL-fold"/>
    <property type="match status" value="1"/>
</dbReference>
<dbReference type="GO" id="GO:0017001">
    <property type="term" value="P:antibiotic catabolic process"/>
    <property type="evidence" value="ECO:0007669"/>
    <property type="project" value="UniProtKB-ARBA"/>
</dbReference>
<dbReference type="Pfam" id="PF00753">
    <property type="entry name" value="Lactamase_B"/>
    <property type="match status" value="1"/>
</dbReference>
<evidence type="ECO:0000259" key="3">
    <source>
        <dbReference type="SMART" id="SM00849"/>
    </source>
</evidence>
<gene>
    <name evidence="4" type="ordered locus">Tcr_1871</name>
</gene>
<dbReference type="STRING" id="317025.Tcr_1871"/>
<feature type="domain" description="Metallo-beta-lactamase" evidence="3">
    <location>
        <begin position="52"/>
        <end position="237"/>
    </location>
</feature>
<dbReference type="SUPFAM" id="SSF56281">
    <property type="entry name" value="Metallo-hydrolase/oxidoreductase"/>
    <property type="match status" value="1"/>
</dbReference>
<name>Q31EG2_HYDCU</name>
<reference evidence="4" key="1">
    <citation type="submission" date="2006-07" db="EMBL/GenBank/DDBJ databases">
        <title>Complete sequence of Thiomicrospira crunogena XCL-2.</title>
        <authorList>
            <consortium name="US DOE Joint Genome Institute"/>
            <person name="Copeland A."/>
            <person name="Lucas S."/>
            <person name="Lapidus A."/>
            <person name="Barry K."/>
            <person name="Detter J.C."/>
            <person name="Glavina del Rio T."/>
            <person name="Hammon N."/>
            <person name="Israni S."/>
            <person name="Dalin E."/>
            <person name="Tice H."/>
            <person name="Pitluck S."/>
            <person name="Chain P."/>
            <person name="Malfatti S."/>
            <person name="Shin M."/>
            <person name="Vergez L."/>
            <person name="Schmutz J."/>
            <person name="Larimer F."/>
            <person name="Land M."/>
            <person name="Hauser L."/>
            <person name="Kyrpides N."/>
            <person name="Lykidis A."/>
            <person name="Scott K.M."/>
            <person name="Sievert S."/>
            <person name="Kerfeld C."/>
            <person name="Freyermuth S."/>
            <person name="Dobrinski K."/>
            <person name="Boller A."/>
            <person name="Fitzpatrick K."/>
            <person name="Thoma P."/>
            <person name="Moore J."/>
            <person name="Richardson P."/>
        </authorList>
    </citation>
    <scope>NUCLEOTIDE SEQUENCE</scope>
    <source>
        <strain evidence="4">XCL-2</strain>
    </source>
</reference>
<dbReference type="SMART" id="SM00849">
    <property type="entry name" value="Lactamase_B"/>
    <property type="match status" value="1"/>
</dbReference>
<dbReference type="InterPro" id="IPR036866">
    <property type="entry name" value="RibonucZ/Hydroxyglut_hydro"/>
</dbReference>
<dbReference type="InterPro" id="IPR050855">
    <property type="entry name" value="NDM-1-like"/>
</dbReference>
<dbReference type="KEGG" id="tcx:Tcr_1871"/>
<dbReference type="PANTHER" id="PTHR42951">
    <property type="entry name" value="METALLO-BETA-LACTAMASE DOMAIN-CONTAINING"/>
    <property type="match status" value="1"/>
</dbReference>
<dbReference type="InterPro" id="IPR001279">
    <property type="entry name" value="Metallo-B-lactamas"/>
</dbReference>
<dbReference type="PANTHER" id="PTHR42951:SF4">
    <property type="entry name" value="ACYL-COENZYME A THIOESTERASE MBLAC2"/>
    <property type="match status" value="1"/>
</dbReference>
<dbReference type="EMBL" id="CP000109">
    <property type="protein sequence ID" value="ABB42461.1"/>
    <property type="molecule type" value="Genomic_DNA"/>
</dbReference>
<organism evidence="4">
    <name type="scientific">Hydrogenovibrio crunogenus (strain DSM 25203 / XCL-2)</name>
    <name type="common">Thiomicrospira crunogena</name>
    <dbReference type="NCBI Taxonomy" id="317025"/>
    <lineage>
        <taxon>Bacteria</taxon>
        <taxon>Pseudomonadati</taxon>
        <taxon>Pseudomonadota</taxon>
        <taxon>Gammaproteobacteria</taxon>
        <taxon>Thiotrichales</taxon>
        <taxon>Piscirickettsiaceae</taxon>
        <taxon>Hydrogenovibrio</taxon>
    </lineage>
</organism>
<dbReference type="AlphaFoldDB" id="Q31EG2"/>
<protein>
    <submittedName>
        <fullName evidence="4">Metallo-beta-lactamase superfamily</fullName>
    </submittedName>
</protein>
<feature type="chain" id="PRO_5004220349" evidence="2">
    <location>
        <begin position="23"/>
        <end position="309"/>
    </location>
</feature>
<comment type="similarity">
    <text evidence="1">Belongs to the metallo-beta-lactamase superfamily. Class-B beta-lactamase family.</text>
</comment>